<dbReference type="RefSeq" id="WP_115547647.1">
    <property type="nucleotide sequence ID" value="NZ_QRGP01000001.1"/>
</dbReference>
<dbReference type="InterPro" id="IPR018964">
    <property type="entry name" value="Phage_phiJL001_Gp84_C"/>
</dbReference>
<gene>
    <name evidence="2" type="ORF">DXH95_01180</name>
</gene>
<dbReference type="NCBIfam" id="TIGR02218">
    <property type="entry name" value="phg_TIGR02218"/>
    <property type="match status" value="1"/>
</dbReference>
<dbReference type="Pfam" id="PF09356">
    <property type="entry name" value="Phage_BR0599"/>
    <property type="match status" value="1"/>
</dbReference>
<name>A0A371BF03_9SPHN</name>
<evidence type="ECO:0000259" key="1">
    <source>
        <dbReference type="Pfam" id="PF09356"/>
    </source>
</evidence>
<evidence type="ECO:0000313" key="3">
    <source>
        <dbReference type="Proteomes" id="UP000263833"/>
    </source>
</evidence>
<dbReference type="Pfam" id="PF09931">
    <property type="entry name" value="Phage_phiJL001_Gp84_N"/>
    <property type="match status" value="1"/>
</dbReference>
<dbReference type="OrthoDB" id="1633386at2"/>
<feature type="domain" description="Bacteriophage phiJL001 Gp84 C-terminal" evidence="1">
    <location>
        <begin position="191"/>
        <end position="265"/>
    </location>
</feature>
<dbReference type="InterPro" id="IPR011928">
    <property type="entry name" value="Phage_phiJL001_Gp84"/>
</dbReference>
<proteinExistence type="predicted"/>
<evidence type="ECO:0000313" key="2">
    <source>
        <dbReference type="EMBL" id="RDV06088.1"/>
    </source>
</evidence>
<organism evidence="2 3">
    <name type="scientific">Sphingorhabdus pulchriflava</name>
    <dbReference type="NCBI Taxonomy" id="2292257"/>
    <lineage>
        <taxon>Bacteria</taxon>
        <taxon>Pseudomonadati</taxon>
        <taxon>Pseudomonadota</taxon>
        <taxon>Alphaproteobacteria</taxon>
        <taxon>Sphingomonadales</taxon>
        <taxon>Sphingomonadaceae</taxon>
        <taxon>Sphingorhabdus</taxon>
    </lineage>
</organism>
<accession>A0A371BF03</accession>
<keyword evidence="3" id="KW-1185">Reference proteome</keyword>
<dbReference type="AlphaFoldDB" id="A0A371BF03"/>
<dbReference type="Proteomes" id="UP000263833">
    <property type="component" value="Unassembled WGS sequence"/>
</dbReference>
<comment type="caution">
    <text evidence="2">The sequence shown here is derived from an EMBL/GenBank/DDBJ whole genome shotgun (WGS) entry which is preliminary data.</text>
</comment>
<sequence>MSDPWLEGPVTSTAYGWRLERRDGVTLCFTTHDRDVELEGIMYTASPGMVPTSIVETIGLETGGLDVRGALASDAITEADILAGRWDGARLEIFLFDWQHPDIGRRLLACGEFGSISLKDSEFEVEFLGPATRLKKPVAPFTSPTCRAKFAENDCGLNPGRFRREALATSGVSNTVNCAAAPLPNTEHLLSGELRWLQGPDCGQRHQILGVNGAQLEIYPPLSIPFTETRRIELLEGCDKTVATCASRFSNAINFRGEPYLPGNDLLTRYPGGN</sequence>
<protein>
    <submittedName>
        <fullName evidence="2">DUF2163 domain-containing protein</fullName>
    </submittedName>
</protein>
<reference evidence="3" key="1">
    <citation type="submission" date="2018-08" db="EMBL/GenBank/DDBJ databases">
        <authorList>
            <person name="Kim S.-J."/>
            <person name="Jung G.-Y."/>
        </authorList>
    </citation>
    <scope>NUCLEOTIDE SEQUENCE [LARGE SCALE GENOMIC DNA]</scope>
    <source>
        <strain evidence="3">GY_G</strain>
    </source>
</reference>
<dbReference type="EMBL" id="QRGP01000001">
    <property type="protein sequence ID" value="RDV06088.1"/>
    <property type="molecule type" value="Genomic_DNA"/>
</dbReference>